<dbReference type="InterPro" id="IPR056598">
    <property type="entry name" value="FKBP-15_dom"/>
</dbReference>
<sequence length="1738" mass="191273">MFFGGDDEEQEFSNPGGGSKLSSLFSLDQKTNVGGNSSLTYTAPKQPKKKGAAPEGPAANAGAAGAAPSILVAAVVHAYKYVDGKYASQGKLGSALLGNSASKEYRVLLYVSKDKQITNAKITPNTLFTVQANNYANFYDDARQSWSVMFDSEDNAVKFAKHICLAKAVCSGNLDHVVSQDLVPGEGKALESGDAAEVRYSGWLFQNGTFGQMFDSNVNSDKLFRLKLGKGKVIKGWDTGLVGLKKGGKRMLIIPPSLGYGAQGMGDRIPANSTLIFETELVRAKFQRGDQPSPAPSPAPVAPPPQPTSEVVNDLPDIDDQTIKGRTKSITEHMAQHGDSGKAKIISRMAKMGKPMLPMSGGVPAQHSDEENDDEDAEVEQHYQPELEEQPPPQIQKPQPAFHVQSSQSFQQPQHFTQQQPGNHSQPPTPVAFQQYNPSPGGSLSNYHQSPNFLQHQQLQHQQQQYQQQQQLLALQQQQGYQQQGYQMGAGGGMMVQSPYSGASTTPPSSQQSADVFGPVLLTETRQQNTEVRMAISKIGDKVDKVYEKLNDLHSIGGSSTSLGITAPNMEVTILIQNVTRIAQENEHLKKDLFDKSAKIESQNEKIAELLHKNQRFVEQSNTLLEERNEGYKHTASQSQSKILELEQQKVQLASDLSAASAQLSSVQLELATSRKNEAELIQKIQSTKDTSYQSAEERERLRVQHDEDEKKIGELTASLREEKQHRKNLESSLNTLQEEFTDLKSSKENLERSIADRRRKTTAERKKLEEEMEEIKTNMEQEIQTLHDKLRRAKTSADESTSDKMSRIELEIEEQWQKKCDKLLTTANEKHSRALQDITEELDDLKQKLKESEHRVQTLRVSNNTNDEKINELEEEIEELQVWKDKYDNLRNQATAMKEKYEDKIQELEDDNETQTDKIEELEERIEELTDKVKNSGAISSTVAPSGDLVIEVKKIMNNVYQDLREEFEADESYKGTEVLSSLLTSIKSTTLQLVNSQKQKEAEKEKEDEEDEASTEDVGSPQKEEVVKEVAQTNQSVIKTPDNASEQKDDKENVKSEQIPVVEESMVADDVITVESAPLTSAAPPKQTPVTPAKFSPKKDHPTGDKGNRIYSEKLDKSSPKPVAPVPIKTEHGYYTGDKGNRIYSEKLDQTDLAHSKGSGLVEETIGKSENKAIHSAPPVVEESFGKSEATSLESGVTSPKQQDEVSIPVFSIILTVKPSKISPKKDHPTGDKGNRIYSEKLDKSSPKPVAPVPIKTEHGFPTGDKGNRIYSEKLDTLQSQATPIVEESLGKTDNKTVHSAPSSHKHPVVEESFGKTESTSLEAGKPPSKPVKPGKISPKKDHPTGDKGNRIYSEKLDKSSPKPVAPVPIKTEHGFPTGDKGNRIYSEKLDKLQSQGTPIVEESMGKTENKTVHSAPSSHNHPVVEESFGKTESTSLEAGKPPSKPVKPGKISPKKDHPTGDKGNRIYSEKLDKSSPKPVAPVPIETEHGFPTGDKGNRIYSVKLDQTDLAHSKDKAVVEESISKPETSTAVHSQPPPPSSPASSSHSNTQPAPVVEESFGKVENTTVEAGVPSDRKPVKPSKISPKKDHPTGDKGNKIYSEKLDKSSPKPVVIKPAEKKTGAITGDKGNKYYTEELDKLQPVEESMGKVETTVSHAAPPTSKTKSEAEIKPTTVHQVHAPKPKPVVPKTMTSKTAHITGDKGNRLYTEELNKLDPLLGSKISETVYSLQVRILDL</sequence>
<feature type="coiled-coil region" evidence="6">
    <location>
        <begin position="600"/>
        <end position="663"/>
    </location>
</feature>
<dbReference type="InterPro" id="IPR011993">
    <property type="entry name" value="PH-like_dom_sf"/>
</dbReference>
<dbReference type="GO" id="GO:0003755">
    <property type="term" value="F:peptidyl-prolyl cis-trans isomerase activity"/>
    <property type="evidence" value="ECO:0007669"/>
    <property type="project" value="UniProtKB-KW"/>
</dbReference>
<feature type="compositionally biased region" description="Basic and acidic residues" evidence="7">
    <location>
        <begin position="1383"/>
        <end position="1394"/>
    </location>
</feature>
<feature type="coiled-coil region" evidence="6">
    <location>
        <begin position="720"/>
        <end position="797"/>
    </location>
</feature>
<dbReference type="InterPro" id="IPR001179">
    <property type="entry name" value="PPIase_FKBP_dom"/>
</dbReference>
<feature type="compositionally biased region" description="Basic and acidic residues" evidence="7">
    <location>
        <begin position="1099"/>
        <end position="1121"/>
    </location>
</feature>
<dbReference type="SUPFAM" id="SSF54534">
    <property type="entry name" value="FKBP-like"/>
    <property type="match status" value="1"/>
</dbReference>
<comment type="catalytic activity">
    <reaction evidence="1 5">
        <text>[protein]-peptidylproline (omega=180) = [protein]-peptidylproline (omega=0)</text>
        <dbReference type="Rhea" id="RHEA:16237"/>
        <dbReference type="Rhea" id="RHEA-COMP:10747"/>
        <dbReference type="Rhea" id="RHEA-COMP:10748"/>
        <dbReference type="ChEBI" id="CHEBI:83833"/>
        <dbReference type="ChEBI" id="CHEBI:83834"/>
        <dbReference type="EC" id="5.2.1.8"/>
    </reaction>
</comment>
<protein>
    <recommendedName>
        <fullName evidence="2 5">peptidylprolyl isomerase</fullName>
        <ecNumber evidence="2 5">5.2.1.8</ecNumber>
    </recommendedName>
</protein>
<dbReference type="EMBL" id="KB199728">
    <property type="protein sequence ID" value="ESP04504.1"/>
    <property type="molecule type" value="Genomic_DNA"/>
</dbReference>
<dbReference type="CTD" id="20241529"/>
<feature type="compositionally biased region" description="Polar residues" evidence="7">
    <location>
        <begin position="28"/>
        <end position="41"/>
    </location>
</feature>
<dbReference type="PANTHER" id="PTHR44927:SF1">
    <property type="entry name" value="FK506-BINDING PROTEIN 15"/>
    <property type="match status" value="1"/>
</dbReference>
<evidence type="ECO:0000256" key="7">
    <source>
        <dbReference type="SAM" id="MobiDB-lite"/>
    </source>
</evidence>
<feature type="region of interest" description="Disordered" evidence="7">
    <location>
        <begin position="1"/>
        <end position="59"/>
    </location>
</feature>
<keyword evidence="10" id="KW-1185">Reference proteome</keyword>
<dbReference type="InterPro" id="IPR000697">
    <property type="entry name" value="WH1/EVH1_dom"/>
</dbReference>
<feature type="region of interest" description="Disordered" evidence="7">
    <location>
        <begin position="354"/>
        <end position="449"/>
    </location>
</feature>
<evidence type="ECO:0000256" key="2">
    <source>
        <dbReference type="ARBA" id="ARBA00013194"/>
    </source>
</evidence>
<evidence type="ECO:0000256" key="5">
    <source>
        <dbReference type="PROSITE-ProRule" id="PRU00277"/>
    </source>
</evidence>
<evidence type="ECO:0000256" key="6">
    <source>
        <dbReference type="SAM" id="Coils"/>
    </source>
</evidence>
<dbReference type="FunFam" id="3.10.50.40:FF:000006">
    <property type="entry name" value="Peptidyl-prolyl cis-trans isomerase"/>
    <property type="match status" value="1"/>
</dbReference>
<feature type="compositionally biased region" description="Polar residues" evidence="7">
    <location>
        <begin position="422"/>
        <end position="449"/>
    </location>
</feature>
<evidence type="ECO:0000256" key="3">
    <source>
        <dbReference type="ARBA" id="ARBA00023110"/>
    </source>
</evidence>
<dbReference type="STRING" id="225164.V4AJY4"/>
<dbReference type="Gene3D" id="3.10.50.40">
    <property type="match status" value="1"/>
</dbReference>
<accession>V4AJY4</accession>
<keyword evidence="6" id="KW-0175">Coiled coil</keyword>
<dbReference type="KEGG" id="lgi:LOTGIDRAFT_170749"/>
<feature type="compositionally biased region" description="Pro residues" evidence="7">
    <location>
        <begin position="293"/>
        <end position="307"/>
    </location>
</feature>
<dbReference type="GeneID" id="20241529"/>
<dbReference type="Gene3D" id="2.30.29.30">
    <property type="entry name" value="Pleckstrin-homology domain (PH domain)/Phosphotyrosine-binding domain (PTB)"/>
    <property type="match status" value="1"/>
</dbReference>
<dbReference type="Proteomes" id="UP000030746">
    <property type="component" value="Unassembled WGS sequence"/>
</dbReference>
<feature type="region of interest" description="Disordered" evidence="7">
    <location>
        <begin position="687"/>
        <end position="706"/>
    </location>
</feature>
<feature type="region of interest" description="Disordered" evidence="7">
    <location>
        <begin position="1645"/>
        <end position="1693"/>
    </location>
</feature>
<feature type="region of interest" description="Disordered" evidence="7">
    <location>
        <begin position="999"/>
        <end position="1065"/>
    </location>
</feature>
<feature type="region of interest" description="Disordered" evidence="7">
    <location>
        <begin position="1166"/>
        <end position="1204"/>
    </location>
</feature>
<keyword evidence="4 5" id="KW-0413">Isomerase</keyword>
<feature type="compositionally biased region" description="Basic and acidic residues" evidence="7">
    <location>
        <begin position="1588"/>
        <end position="1610"/>
    </location>
</feature>
<dbReference type="Pfam" id="PF23649">
    <property type="entry name" value="FKBP15"/>
    <property type="match status" value="1"/>
</dbReference>
<dbReference type="HOGENOM" id="CLU_239771_0_0_1"/>
<dbReference type="PANTHER" id="PTHR44927">
    <property type="entry name" value="FK506-BINDING PROTEIN 15"/>
    <property type="match status" value="1"/>
</dbReference>
<organism evidence="9 10">
    <name type="scientific">Lottia gigantea</name>
    <name type="common">Giant owl limpet</name>
    <dbReference type="NCBI Taxonomy" id="225164"/>
    <lineage>
        <taxon>Eukaryota</taxon>
        <taxon>Metazoa</taxon>
        <taxon>Spiralia</taxon>
        <taxon>Lophotrochozoa</taxon>
        <taxon>Mollusca</taxon>
        <taxon>Gastropoda</taxon>
        <taxon>Patellogastropoda</taxon>
        <taxon>Lottioidea</taxon>
        <taxon>Lottiidae</taxon>
        <taxon>Lottia</taxon>
    </lineage>
</organism>
<feature type="coiled-coil region" evidence="6">
    <location>
        <begin position="829"/>
        <end position="940"/>
    </location>
</feature>
<evidence type="ECO:0000256" key="4">
    <source>
        <dbReference type="ARBA" id="ARBA00023235"/>
    </source>
</evidence>
<dbReference type="OMA" id="NPSHIAN"/>
<feature type="compositionally biased region" description="Polar residues" evidence="7">
    <location>
        <begin position="1033"/>
        <end position="1046"/>
    </location>
</feature>
<feature type="compositionally biased region" description="Polar residues" evidence="7">
    <location>
        <begin position="1191"/>
        <end position="1203"/>
    </location>
</feature>
<dbReference type="Pfam" id="PF00568">
    <property type="entry name" value="WH1"/>
    <property type="match status" value="1"/>
</dbReference>
<feature type="compositionally biased region" description="Basic and acidic residues" evidence="7">
    <location>
        <begin position="1226"/>
        <end position="1248"/>
    </location>
</feature>
<feature type="domain" description="PPIase FKBP-type" evidence="8">
    <location>
        <begin position="193"/>
        <end position="285"/>
    </location>
</feature>
<evidence type="ECO:0000256" key="1">
    <source>
        <dbReference type="ARBA" id="ARBA00000971"/>
    </source>
</evidence>
<feature type="compositionally biased region" description="Low complexity" evidence="7">
    <location>
        <begin position="396"/>
        <end position="421"/>
    </location>
</feature>
<evidence type="ECO:0000313" key="9">
    <source>
        <dbReference type="EMBL" id="ESP04504.1"/>
    </source>
</evidence>
<evidence type="ECO:0000313" key="10">
    <source>
        <dbReference type="Proteomes" id="UP000030746"/>
    </source>
</evidence>
<feature type="region of interest" description="Disordered" evidence="7">
    <location>
        <begin position="286"/>
        <end position="317"/>
    </location>
</feature>
<feature type="region of interest" description="Disordered" evidence="7">
    <location>
        <begin position="1078"/>
        <end position="1141"/>
    </location>
</feature>
<dbReference type="InterPro" id="IPR046357">
    <property type="entry name" value="PPIase_dom_sf"/>
</dbReference>
<feature type="compositionally biased region" description="Basic and acidic residues" evidence="7">
    <location>
        <begin position="1508"/>
        <end position="1526"/>
    </location>
</feature>
<feature type="compositionally biased region" description="Basic and acidic residues" evidence="7">
    <location>
        <begin position="696"/>
        <end position="706"/>
    </location>
</feature>
<feature type="compositionally biased region" description="Basic and acidic residues" evidence="7">
    <location>
        <begin position="1268"/>
        <end position="1278"/>
    </location>
</feature>
<feature type="compositionally biased region" description="Acidic residues" evidence="7">
    <location>
        <begin position="1"/>
        <end position="11"/>
    </location>
</feature>
<dbReference type="OrthoDB" id="77911at2759"/>
<dbReference type="EC" id="5.2.1.8" evidence="2 5"/>
<feature type="region of interest" description="Disordered" evidence="7">
    <location>
        <begin position="1223"/>
        <end position="1631"/>
    </location>
</feature>
<proteinExistence type="predicted"/>
<reference evidence="9 10" key="1">
    <citation type="journal article" date="2013" name="Nature">
        <title>Insights into bilaterian evolution from three spiralian genomes.</title>
        <authorList>
            <person name="Simakov O."/>
            <person name="Marletaz F."/>
            <person name="Cho S.J."/>
            <person name="Edsinger-Gonzales E."/>
            <person name="Havlak P."/>
            <person name="Hellsten U."/>
            <person name="Kuo D.H."/>
            <person name="Larsson T."/>
            <person name="Lv J."/>
            <person name="Arendt D."/>
            <person name="Savage R."/>
            <person name="Osoegawa K."/>
            <person name="de Jong P."/>
            <person name="Grimwood J."/>
            <person name="Chapman J.A."/>
            <person name="Shapiro H."/>
            <person name="Aerts A."/>
            <person name="Otillar R.P."/>
            <person name="Terry A.Y."/>
            <person name="Boore J.L."/>
            <person name="Grigoriev I.V."/>
            <person name="Lindberg D.R."/>
            <person name="Seaver E.C."/>
            <person name="Weisblat D.A."/>
            <person name="Putnam N.H."/>
            <person name="Rokhsar D.S."/>
        </authorList>
    </citation>
    <scope>NUCLEOTIDE SEQUENCE [LARGE SCALE GENOMIC DNA]</scope>
</reference>
<feature type="compositionally biased region" description="Acidic residues" evidence="7">
    <location>
        <begin position="1008"/>
        <end position="1017"/>
    </location>
</feature>
<dbReference type="Pfam" id="PF00254">
    <property type="entry name" value="FKBP_C"/>
    <property type="match status" value="1"/>
</dbReference>
<feature type="compositionally biased region" description="Basic and acidic residues" evidence="7">
    <location>
        <begin position="1456"/>
        <end position="1478"/>
    </location>
</feature>
<gene>
    <name evidence="9" type="ORF">LOTGIDRAFT_170749</name>
</gene>
<dbReference type="RefSeq" id="XP_009044835.1">
    <property type="nucleotide sequence ID" value="XM_009046587.1"/>
</dbReference>
<keyword evidence="3 5" id="KW-0697">Rotamase</keyword>
<feature type="compositionally biased region" description="Basic and acidic residues" evidence="7">
    <location>
        <begin position="1341"/>
        <end position="1363"/>
    </location>
</feature>
<dbReference type="PROSITE" id="PS50059">
    <property type="entry name" value="FKBP_PPIASE"/>
    <property type="match status" value="1"/>
</dbReference>
<evidence type="ECO:0000259" key="8">
    <source>
        <dbReference type="PROSITE" id="PS50059"/>
    </source>
</evidence>
<name>V4AJY4_LOTGI</name>
<feature type="compositionally biased region" description="Basic and acidic residues" evidence="7">
    <location>
        <begin position="1047"/>
        <end position="1057"/>
    </location>
</feature>